<protein>
    <recommendedName>
        <fullName evidence="3">Sigma-70 family RNA polymerase sigma factor</fullName>
    </recommendedName>
</protein>
<evidence type="ECO:0000313" key="2">
    <source>
        <dbReference type="Proteomes" id="UP000664701"/>
    </source>
</evidence>
<gene>
    <name evidence="1" type="ORF">DOK78_002976</name>
</gene>
<reference evidence="1 2" key="1">
    <citation type="submission" date="2024-03" db="EMBL/GenBank/DDBJ databases">
        <title>The Genome Sequence of Enterococcus sp. DIV2402.</title>
        <authorList>
            <consortium name="The Broad Institute Genomics Platform"/>
            <consortium name="The Broad Institute Microbial Omics Core"/>
            <consortium name="The Broad Institute Genomic Center for Infectious Diseases"/>
            <person name="Earl A."/>
            <person name="Manson A."/>
            <person name="Gilmore M."/>
            <person name="Schwartman J."/>
            <person name="Shea T."/>
            <person name="Abouelleil A."/>
            <person name="Cao P."/>
            <person name="Chapman S."/>
            <person name="Cusick C."/>
            <person name="Young S."/>
            <person name="Neafsey D."/>
            <person name="Nusbaum C."/>
            <person name="Birren B."/>
        </authorList>
    </citation>
    <scope>NUCLEOTIDE SEQUENCE [LARGE SCALE GENOMIC DNA]</scope>
    <source>
        <strain evidence="1 2">DIV2402</strain>
    </source>
</reference>
<organism evidence="1 2">
    <name type="scientific">Candidatus Enterococcus lowellii</name>
    <dbReference type="NCBI Taxonomy" id="2230877"/>
    <lineage>
        <taxon>Bacteria</taxon>
        <taxon>Bacillati</taxon>
        <taxon>Bacillota</taxon>
        <taxon>Bacilli</taxon>
        <taxon>Lactobacillales</taxon>
        <taxon>Enterococcaceae</taxon>
        <taxon>Enterococcus</taxon>
    </lineage>
</organism>
<dbReference type="RefSeq" id="WP_207942095.1">
    <property type="nucleotide sequence ID" value="NZ_CP147251.1"/>
</dbReference>
<evidence type="ECO:0008006" key="3">
    <source>
        <dbReference type="Google" id="ProtNLM"/>
    </source>
</evidence>
<proteinExistence type="predicted"/>
<accession>A0ABZ2SWJ0</accession>
<keyword evidence="2" id="KW-1185">Reference proteome</keyword>
<name>A0ABZ2SWJ0_9ENTE</name>
<dbReference type="Gene3D" id="1.10.1740.10">
    <property type="match status" value="1"/>
</dbReference>
<dbReference type="EMBL" id="CP147251">
    <property type="protein sequence ID" value="WYJ78319.1"/>
    <property type="molecule type" value="Genomic_DNA"/>
</dbReference>
<dbReference type="InterPro" id="IPR013325">
    <property type="entry name" value="RNA_pol_sigma_r2"/>
</dbReference>
<evidence type="ECO:0000313" key="1">
    <source>
        <dbReference type="EMBL" id="WYJ78319.1"/>
    </source>
</evidence>
<dbReference type="SUPFAM" id="SSF88946">
    <property type="entry name" value="Sigma2 domain of RNA polymerase sigma factors"/>
    <property type="match status" value="1"/>
</dbReference>
<sequence length="159" mass="19634">MKQQELEQLVQDYQGLFYKVLRRCSIFPGQTDFEDYFQELRILFFLRAEKYESRGYFEAENNISYLFRYLLWYLIDEKRKEQKAGIKVQDEFLLEIQIEEADYDTLAELAEFETFYHQLKAKDQQKVVALLTDEKLSRQSRSRYRKYFRENFKLFFKKV</sequence>
<dbReference type="Proteomes" id="UP000664701">
    <property type="component" value="Chromosome"/>
</dbReference>